<accession>A0ABT2U4T4</accession>
<organism evidence="9 10">
    <name type="scientific">Agathobaculum ammoniilyticum</name>
    <dbReference type="NCBI Taxonomy" id="2981778"/>
    <lineage>
        <taxon>Bacteria</taxon>
        <taxon>Bacillati</taxon>
        <taxon>Bacillota</taxon>
        <taxon>Clostridia</taxon>
        <taxon>Eubacteriales</taxon>
        <taxon>Butyricicoccaceae</taxon>
        <taxon>Agathobaculum</taxon>
    </lineage>
</organism>
<keyword evidence="4 7" id="KW-0805">Transcription regulation</keyword>
<gene>
    <name evidence="7 9" type="primary">mraZ</name>
    <name evidence="9" type="ORF">OCV66_11040</name>
</gene>
<keyword evidence="3" id="KW-0677">Repeat</keyword>
<dbReference type="HAMAP" id="MF_01008">
    <property type="entry name" value="MraZ"/>
    <property type="match status" value="1"/>
</dbReference>
<evidence type="ECO:0000256" key="3">
    <source>
        <dbReference type="ARBA" id="ARBA00022737"/>
    </source>
</evidence>
<evidence type="ECO:0000259" key="8">
    <source>
        <dbReference type="PROSITE" id="PS51740"/>
    </source>
</evidence>
<comment type="subunit">
    <text evidence="7">Forms oligomers.</text>
</comment>
<keyword evidence="6 7" id="KW-0804">Transcription</keyword>
<dbReference type="CDD" id="cd16321">
    <property type="entry name" value="MraZ_C"/>
    <property type="match status" value="1"/>
</dbReference>
<dbReference type="Pfam" id="PF02381">
    <property type="entry name" value="MraZ"/>
    <property type="match status" value="2"/>
</dbReference>
<evidence type="ECO:0000256" key="6">
    <source>
        <dbReference type="ARBA" id="ARBA00023163"/>
    </source>
</evidence>
<evidence type="ECO:0000256" key="1">
    <source>
        <dbReference type="ARBA" id="ARBA00013860"/>
    </source>
</evidence>
<evidence type="ECO:0000256" key="4">
    <source>
        <dbReference type="ARBA" id="ARBA00023015"/>
    </source>
</evidence>
<dbReference type="InterPro" id="IPR035642">
    <property type="entry name" value="MraZ_N"/>
</dbReference>
<evidence type="ECO:0000256" key="5">
    <source>
        <dbReference type="ARBA" id="ARBA00023125"/>
    </source>
</evidence>
<comment type="subcellular location">
    <subcellularLocation>
        <location evidence="7">Cytoplasm</location>
        <location evidence="7">Nucleoid</location>
    </subcellularLocation>
</comment>
<dbReference type="RefSeq" id="WP_262564482.1">
    <property type="nucleotide sequence ID" value="NZ_JAOQJE010000010.1"/>
</dbReference>
<keyword evidence="10" id="KW-1185">Reference proteome</keyword>
<dbReference type="InterPro" id="IPR007159">
    <property type="entry name" value="SpoVT-AbrB_dom"/>
</dbReference>
<feature type="domain" description="SpoVT-AbrB" evidence="8">
    <location>
        <begin position="73"/>
        <end position="116"/>
    </location>
</feature>
<dbReference type="InterPro" id="IPR003444">
    <property type="entry name" value="MraZ"/>
</dbReference>
<name>A0ABT2U4T4_9FIRM</name>
<feature type="domain" description="SpoVT-AbrB" evidence="8">
    <location>
        <begin position="4"/>
        <end position="46"/>
    </location>
</feature>
<dbReference type="PANTHER" id="PTHR34701">
    <property type="entry name" value="TRANSCRIPTIONAL REGULATOR MRAZ"/>
    <property type="match status" value="1"/>
</dbReference>
<dbReference type="InterPro" id="IPR020603">
    <property type="entry name" value="MraZ_dom"/>
</dbReference>
<dbReference type="PROSITE" id="PS51740">
    <property type="entry name" value="SPOVT_ABRB"/>
    <property type="match status" value="2"/>
</dbReference>
<dbReference type="SUPFAM" id="SSF89447">
    <property type="entry name" value="AbrB/MazE/MraZ-like"/>
    <property type="match status" value="1"/>
</dbReference>
<proteinExistence type="inferred from homology"/>
<comment type="similarity">
    <text evidence="7">Belongs to the MraZ family.</text>
</comment>
<dbReference type="CDD" id="cd16320">
    <property type="entry name" value="MraZ_N"/>
    <property type="match status" value="1"/>
</dbReference>
<dbReference type="EMBL" id="JAOQJE010000010">
    <property type="protein sequence ID" value="MCU6789616.1"/>
    <property type="molecule type" value="Genomic_DNA"/>
</dbReference>
<comment type="caution">
    <text evidence="9">The sequence shown here is derived from an EMBL/GenBank/DDBJ whole genome shotgun (WGS) entry which is preliminary data.</text>
</comment>
<evidence type="ECO:0000256" key="7">
    <source>
        <dbReference type="HAMAP-Rule" id="MF_01008"/>
    </source>
</evidence>
<sequence>MKGEYKHSIDAKGRLAMPAKLRDELGERFTVTKGLDGCLAVYPEKEWEGLEERIRSLPMSKSRDLQRFFFSAAFDAELDAQGRILLPANLRAYAGLSKETVVIGASNHAEIWDAVKWAAYNDSITDDRIMEAMEDLGF</sequence>
<dbReference type="InterPro" id="IPR037914">
    <property type="entry name" value="SpoVT-AbrB_sf"/>
</dbReference>
<dbReference type="Proteomes" id="UP001652397">
    <property type="component" value="Unassembled WGS sequence"/>
</dbReference>
<dbReference type="InterPro" id="IPR038619">
    <property type="entry name" value="MraZ_sf"/>
</dbReference>
<keyword evidence="2 7" id="KW-0963">Cytoplasm</keyword>
<keyword evidence="5 7" id="KW-0238">DNA-binding</keyword>
<evidence type="ECO:0000313" key="10">
    <source>
        <dbReference type="Proteomes" id="UP001652397"/>
    </source>
</evidence>
<dbReference type="NCBIfam" id="TIGR00242">
    <property type="entry name" value="division/cell wall cluster transcriptional repressor MraZ"/>
    <property type="match status" value="1"/>
</dbReference>
<dbReference type="Gene3D" id="3.40.1550.20">
    <property type="entry name" value="Transcriptional regulator MraZ domain"/>
    <property type="match status" value="1"/>
</dbReference>
<reference evidence="9 10" key="1">
    <citation type="journal article" date="2021" name="ISME Commun">
        <title>Automated analysis of genomic sequences facilitates high-throughput and comprehensive description of bacteria.</title>
        <authorList>
            <person name="Hitch T.C.A."/>
        </authorList>
    </citation>
    <scope>NUCLEOTIDE SEQUENCE [LARGE SCALE GENOMIC DNA]</scope>
    <source>
        <strain evidence="9 10">Sanger_34</strain>
    </source>
</reference>
<evidence type="ECO:0000313" key="9">
    <source>
        <dbReference type="EMBL" id="MCU6789616.1"/>
    </source>
</evidence>
<dbReference type="InterPro" id="IPR035644">
    <property type="entry name" value="MraZ_C"/>
</dbReference>
<dbReference type="PANTHER" id="PTHR34701:SF1">
    <property type="entry name" value="TRANSCRIPTIONAL REGULATOR MRAZ"/>
    <property type="match status" value="1"/>
</dbReference>
<protein>
    <recommendedName>
        <fullName evidence="1 7">Transcriptional regulator MraZ</fullName>
    </recommendedName>
</protein>
<evidence type="ECO:0000256" key="2">
    <source>
        <dbReference type="ARBA" id="ARBA00022490"/>
    </source>
</evidence>